<evidence type="ECO:0000313" key="2">
    <source>
        <dbReference type="EMBL" id="CAH3023219.1"/>
    </source>
</evidence>
<protein>
    <submittedName>
        <fullName evidence="2">Uncharacterized protein</fullName>
    </submittedName>
</protein>
<name>A0ABN8M0Y9_9CNID</name>
<gene>
    <name evidence="2" type="ORF">PEVE_00018527</name>
</gene>
<evidence type="ECO:0000313" key="3">
    <source>
        <dbReference type="Proteomes" id="UP001159427"/>
    </source>
</evidence>
<dbReference type="PANTHER" id="PTHR36978">
    <property type="entry name" value="P-LOOP CONTAINING NUCLEOTIDE TRIPHOSPHATE HYDROLASE"/>
    <property type="match status" value="1"/>
</dbReference>
<keyword evidence="1" id="KW-0472">Membrane</keyword>
<dbReference type="SUPFAM" id="SSF52540">
    <property type="entry name" value="P-loop containing nucleoside triphosphate hydrolases"/>
    <property type="match status" value="1"/>
</dbReference>
<dbReference type="PANTHER" id="PTHR36978:SF4">
    <property type="entry name" value="P-LOOP CONTAINING NUCLEOSIDE TRIPHOSPHATE HYDROLASE PROTEIN"/>
    <property type="match status" value="1"/>
</dbReference>
<keyword evidence="3" id="KW-1185">Reference proteome</keyword>
<reference evidence="2 3" key="1">
    <citation type="submission" date="2022-05" db="EMBL/GenBank/DDBJ databases">
        <authorList>
            <consortium name="Genoscope - CEA"/>
            <person name="William W."/>
        </authorList>
    </citation>
    <scope>NUCLEOTIDE SEQUENCE [LARGE SCALE GENOMIC DNA]</scope>
</reference>
<dbReference type="Proteomes" id="UP001159427">
    <property type="component" value="Unassembled WGS sequence"/>
</dbReference>
<dbReference type="EMBL" id="CALNXI010000251">
    <property type="protein sequence ID" value="CAH3023219.1"/>
    <property type="molecule type" value="Genomic_DNA"/>
</dbReference>
<proteinExistence type="predicted"/>
<keyword evidence="1" id="KW-1133">Transmembrane helix</keyword>
<dbReference type="Pfam" id="PF17784">
    <property type="entry name" value="Sulfotransfer_4"/>
    <property type="match status" value="1"/>
</dbReference>
<organism evidence="2 3">
    <name type="scientific">Porites evermanni</name>
    <dbReference type="NCBI Taxonomy" id="104178"/>
    <lineage>
        <taxon>Eukaryota</taxon>
        <taxon>Metazoa</taxon>
        <taxon>Cnidaria</taxon>
        <taxon>Anthozoa</taxon>
        <taxon>Hexacorallia</taxon>
        <taxon>Scleractinia</taxon>
        <taxon>Fungiina</taxon>
        <taxon>Poritidae</taxon>
        <taxon>Porites</taxon>
    </lineage>
</organism>
<comment type="caution">
    <text evidence="2">The sequence shown here is derived from an EMBL/GenBank/DDBJ whole genome shotgun (WGS) entry which is preliminary data.</text>
</comment>
<feature type="transmembrane region" description="Helical" evidence="1">
    <location>
        <begin position="220"/>
        <end position="243"/>
    </location>
</feature>
<dbReference type="InterPro" id="IPR027417">
    <property type="entry name" value="P-loop_NTPase"/>
</dbReference>
<accession>A0ABN8M0Y9</accession>
<evidence type="ECO:0000256" key="1">
    <source>
        <dbReference type="SAM" id="Phobius"/>
    </source>
</evidence>
<sequence length="244" mass="27968">MKIICAGMGKTGTKSITKALRHLGFTVFDSEEQIFDFMDHWVDVLQNGVPLDAKRVYQDADALNDIPGNFFWEEILQAFPDCKVILSERDEDSWVKSMVRQLEAVTAAKSRIMSMLSPTMKNMYFVGDSLIDALVGTHNKRSICVLRKCYRLHQDHVKSVVTPDKLLVYNVKQGWKPLCDFLGCEVPEVAFPHENINAEVVQKLVSLEMTRFGRQVKWELWRAVLVITTVFVAVVASFFICYFY</sequence>
<dbReference type="Gene3D" id="3.40.50.300">
    <property type="entry name" value="P-loop containing nucleotide triphosphate hydrolases"/>
    <property type="match status" value="1"/>
</dbReference>
<dbReference type="InterPro" id="IPR040632">
    <property type="entry name" value="Sulfotransfer_4"/>
</dbReference>
<keyword evidence="1" id="KW-0812">Transmembrane</keyword>